<dbReference type="AlphaFoldDB" id="A0A3B0VIT4"/>
<reference evidence="1" key="1">
    <citation type="submission" date="2018-06" db="EMBL/GenBank/DDBJ databases">
        <authorList>
            <person name="Zhirakovskaya E."/>
        </authorList>
    </citation>
    <scope>NUCLEOTIDE SEQUENCE</scope>
</reference>
<evidence type="ECO:0008006" key="2">
    <source>
        <dbReference type="Google" id="ProtNLM"/>
    </source>
</evidence>
<evidence type="ECO:0000313" key="1">
    <source>
        <dbReference type="EMBL" id="VAW32016.1"/>
    </source>
</evidence>
<protein>
    <recommendedName>
        <fullName evidence="2">PIN domain-containing protein</fullName>
    </recommendedName>
</protein>
<gene>
    <name evidence="1" type="ORF">MNBD_CHLOROFLEXI01-1947</name>
</gene>
<sequence length="39" mass="4270">MIVVDALYVALAEQLDAELVTLDQEQLVRGTAVISTRQP</sequence>
<dbReference type="Gene3D" id="3.40.50.1010">
    <property type="entry name" value="5'-nuclease"/>
    <property type="match status" value="1"/>
</dbReference>
<organism evidence="1">
    <name type="scientific">hydrothermal vent metagenome</name>
    <dbReference type="NCBI Taxonomy" id="652676"/>
    <lineage>
        <taxon>unclassified sequences</taxon>
        <taxon>metagenomes</taxon>
        <taxon>ecological metagenomes</taxon>
    </lineage>
</organism>
<accession>A0A3B0VIT4</accession>
<name>A0A3B0VIT4_9ZZZZ</name>
<dbReference type="EMBL" id="UOEU01000311">
    <property type="protein sequence ID" value="VAW32016.1"/>
    <property type="molecule type" value="Genomic_DNA"/>
</dbReference>
<proteinExistence type="predicted"/>